<dbReference type="OrthoDB" id="1524092at2"/>
<dbReference type="RefSeq" id="WP_068192346.1">
    <property type="nucleotide sequence ID" value="NZ_CP013909.1"/>
</dbReference>
<dbReference type="EMBL" id="CP013909">
    <property type="protein sequence ID" value="ALW85315.1"/>
    <property type="molecule type" value="Genomic_DNA"/>
</dbReference>
<dbReference type="STRING" id="1411621.AUC43_09535"/>
<sequence>MLPPLSAGSPLPAAELDLLQIELTIAKQGGGFELGIIDKGKLTPFTCPDCHGALTQLIEGQLIRYRCHTGHAYTVSALLSEVTESVESMLYQSMRGLEEASMLLQNLGQHFADAEQPDVAALFLRKAAESGQQARLVHRSILQQEALSGDLQFQKKKLPHPAD</sequence>
<evidence type="ECO:0000313" key="1">
    <source>
        <dbReference type="EMBL" id="ALW85315.1"/>
    </source>
</evidence>
<evidence type="ECO:0000313" key="2">
    <source>
        <dbReference type="Proteomes" id="UP000059542"/>
    </source>
</evidence>
<reference evidence="1 2" key="1">
    <citation type="submission" date="2015-12" db="EMBL/GenBank/DDBJ databases">
        <authorList>
            <person name="Shamseldin A."/>
            <person name="Moawad H."/>
            <person name="Abd El-Rahim W.M."/>
            <person name="Sadowsky M.J."/>
        </authorList>
    </citation>
    <scope>NUCLEOTIDE SEQUENCE [LARGE SCALE GENOMIC DNA]</scope>
    <source>
        <strain evidence="1 2">DG5B</strain>
    </source>
</reference>
<name>A0A0U3SXN2_9BACT</name>
<dbReference type="Proteomes" id="UP000059542">
    <property type="component" value="Chromosome"/>
</dbReference>
<dbReference type="AlphaFoldDB" id="A0A0U3SXN2"/>
<proteinExistence type="predicted"/>
<accession>A0A0U3SXN2</accession>
<protein>
    <submittedName>
        <fullName evidence="1">Uncharacterized protein</fullName>
    </submittedName>
</protein>
<keyword evidence="2" id="KW-1185">Reference proteome</keyword>
<dbReference type="KEGG" id="hyg:AUC43_09535"/>
<gene>
    <name evidence="1" type="ORF">AUC43_09535</name>
</gene>
<organism evidence="1 2">
    <name type="scientific">Hymenobacter sedentarius</name>
    <dbReference type="NCBI Taxonomy" id="1411621"/>
    <lineage>
        <taxon>Bacteria</taxon>
        <taxon>Pseudomonadati</taxon>
        <taxon>Bacteroidota</taxon>
        <taxon>Cytophagia</taxon>
        <taxon>Cytophagales</taxon>
        <taxon>Hymenobacteraceae</taxon>
        <taxon>Hymenobacter</taxon>
    </lineage>
</organism>